<dbReference type="OrthoDB" id="1924577at2759"/>
<keyword evidence="5" id="KW-0175">Coiled coil</keyword>
<feature type="compositionally biased region" description="Basic and acidic residues" evidence="6">
    <location>
        <begin position="404"/>
        <end position="415"/>
    </location>
</feature>
<dbReference type="InterPro" id="IPR007146">
    <property type="entry name" value="Sas10/Utp3/C1D"/>
</dbReference>
<gene>
    <name evidence="8" type="primary">Utp3-L</name>
    <name evidence="8" type="ORF">Hamer_G011053</name>
</gene>
<dbReference type="EMBL" id="JAHLQT010022636">
    <property type="protein sequence ID" value="KAG7166229.1"/>
    <property type="molecule type" value="Genomic_DNA"/>
</dbReference>
<reference evidence="8" key="1">
    <citation type="journal article" date="2021" name="Sci. Adv.">
        <title>The American lobster genome reveals insights on longevity, neural, and immune adaptations.</title>
        <authorList>
            <person name="Polinski J.M."/>
            <person name="Zimin A.V."/>
            <person name="Clark K.F."/>
            <person name="Kohn A.B."/>
            <person name="Sadowski N."/>
            <person name="Timp W."/>
            <person name="Ptitsyn A."/>
            <person name="Khanna P."/>
            <person name="Romanova D.Y."/>
            <person name="Williams P."/>
            <person name="Greenwood S.J."/>
            <person name="Moroz L.L."/>
            <person name="Walt D.R."/>
            <person name="Bodnar A.G."/>
        </authorList>
    </citation>
    <scope>NUCLEOTIDE SEQUENCE</scope>
    <source>
        <strain evidence="8">GMGI-L3</strain>
    </source>
</reference>
<feature type="region of interest" description="Disordered" evidence="6">
    <location>
        <begin position="1"/>
        <end position="113"/>
    </location>
</feature>
<comment type="subcellular location">
    <subcellularLocation>
        <location evidence="1">Nucleus</location>
    </subcellularLocation>
</comment>
<feature type="compositionally biased region" description="Basic and acidic residues" evidence="6">
    <location>
        <begin position="369"/>
        <end position="384"/>
    </location>
</feature>
<evidence type="ECO:0000313" key="9">
    <source>
        <dbReference type="Proteomes" id="UP000747542"/>
    </source>
</evidence>
<accession>A0A8J5K2C5</accession>
<feature type="compositionally biased region" description="Basic and acidic residues" evidence="6">
    <location>
        <begin position="19"/>
        <end position="34"/>
    </location>
</feature>
<proteinExistence type="inferred from homology"/>
<keyword evidence="4" id="KW-0539">Nucleus</keyword>
<protein>
    <submittedName>
        <fullName evidence="8">Something about silencing protein 10-like</fullName>
    </submittedName>
</protein>
<dbReference type="InterPro" id="IPR018972">
    <property type="entry name" value="Sas10_C_dom"/>
</dbReference>
<evidence type="ECO:0000313" key="8">
    <source>
        <dbReference type="EMBL" id="KAG7166229.1"/>
    </source>
</evidence>
<evidence type="ECO:0000256" key="2">
    <source>
        <dbReference type="ARBA" id="ARBA00010979"/>
    </source>
</evidence>
<comment type="caution">
    <text evidence="8">The sequence shown here is derived from an EMBL/GenBank/DDBJ whole genome shotgun (WGS) entry which is preliminary data.</text>
</comment>
<feature type="region of interest" description="Disordered" evidence="6">
    <location>
        <begin position="356"/>
        <end position="415"/>
    </location>
</feature>
<organism evidence="8 9">
    <name type="scientific">Homarus americanus</name>
    <name type="common">American lobster</name>
    <dbReference type="NCBI Taxonomy" id="6706"/>
    <lineage>
        <taxon>Eukaryota</taxon>
        <taxon>Metazoa</taxon>
        <taxon>Ecdysozoa</taxon>
        <taxon>Arthropoda</taxon>
        <taxon>Crustacea</taxon>
        <taxon>Multicrustacea</taxon>
        <taxon>Malacostraca</taxon>
        <taxon>Eumalacostraca</taxon>
        <taxon>Eucarida</taxon>
        <taxon>Decapoda</taxon>
        <taxon>Pleocyemata</taxon>
        <taxon>Astacidea</taxon>
        <taxon>Nephropoidea</taxon>
        <taxon>Nephropidae</taxon>
        <taxon>Homarus</taxon>
    </lineage>
</organism>
<dbReference type="AlphaFoldDB" id="A0A8J5K2C5"/>
<name>A0A8J5K2C5_HOMAM</name>
<comment type="similarity">
    <text evidence="2">Belongs to the SAS10 family.</text>
</comment>
<dbReference type="Pfam" id="PF09368">
    <property type="entry name" value="Sas10"/>
    <property type="match status" value="1"/>
</dbReference>
<feature type="domain" description="Sas10 C-terminal" evidence="7">
    <location>
        <begin position="413"/>
        <end position="485"/>
    </location>
</feature>
<dbReference type="Proteomes" id="UP000747542">
    <property type="component" value="Unassembled WGS sequence"/>
</dbReference>
<sequence length="486" mass="55918">MGKRRKTGDRKQQWQSNSKKNEDDTRRTLLDPESRSFVYDEVDDFEDDQDNLALSKARKLMSKKKEPKEQVLGIDSDSSDNDDGGGDDDEEESDEDNLYMEDDIVDEPEFKLPDERAWGSHRRRYFGTDTTDEKIKKKLHTEDEELAKLEEETARKLQERMAAELQDLVPDDLIPQEEVSGVPEDEASKSMVEVDLSRLSRAKKLQLLRRESPELIPLLDDLKEKCEELNSFLVPLVEGVETGKISSLSVCQYITTRYRLLLNYVCVLSVYMVTKCSQEPMGNHPVLSRLAQYRQLLQELGPCDDQLRNQLKELIPSIIADRTAKLNASPAKVKGKPRKQKTLQLLSNKSKMKLEKKRKLSDLLNDSQLSDKDDVVPQLKKKEQTQVAEASSDEEQGVNESPAVEEKDTLDPDGRRAITYQIAKNKGLLPSRKKEQRNPRVKYRNKYKNKLKKRTGQVREVRKEIQRYGGEVASIRSHTIKSIKIK</sequence>
<dbReference type="GO" id="GO:0032040">
    <property type="term" value="C:small-subunit processome"/>
    <property type="evidence" value="ECO:0007669"/>
    <property type="project" value="TreeGrafter"/>
</dbReference>
<evidence type="ECO:0000256" key="4">
    <source>
        <dbReference type="ARBA" id="ARBA00023242"/>
    </source>
</evidence>
<feature type="compositionally biased region" description="Acidic residues" evidence="6">
    <location>
        <begin position="40"/>
        <end position="50"/>
    </location>
</feature>
<feature type="compositionally biased region" description="Acidic residues" evidence="6">
    <location>
        <begin position="77"/>
        <end position="107"/>
    </location>
</feature>
<evidence type="ECO:0000256" key="1">
    <source>
        <dbReference type="ARBA" id="ARBA00004123"/>
    </source>
</evidence>
<keyword evidence="3" id="KW-0597">Phosphoprotein</keyword>
<evidence type="ECO:0000256" key="5">
    <source>
        <dbReference type="SAM" id="Coils"/>
    </source>
</evidence>
<dbReference type="GO" id="GO:0000462">
    <property type="term" value="P:maturation of SSU-rRNA from tricistronic rRNA transcript (SSU-rRNA, 5.8S rRNA, LSU-rRNA)"/>
    <property type="evidence" value="ECO:0007669"/>
    <property type="project" value="TreeGrafter"/>
</dbReference>
<dbReference type="Pfam" id="PF04000">
    <property type="entry name" value="Sas10_Utp3"/>
    <property type="match status" value="1"/>
</dbReference>
<feature type="coiled-coil region" evidence="5">
    <location>
        <begin position="132"/>
        <end position="167"/>
    </location>
</feature>
<dbReference type="PANTHER" id="PTHR13237">
    <property type="entry name" value="SOMETHING ABOUT SILENCING PROTEIN 10-RELATED"/>
    <property type="match status" value="1"/>
</dbReference>
<evidence type="ECO:0000256" key="3">
    <source>
        <dbReference type="ARBA" id="ARBA00022553"/>
    </source>
</evidence>
<dbReference type="PANTHER" id="PTHR13237:SF8">
    <property type="entry name" value="SOMETHING ABOUT SILENCING PROTEIN 10"/>
    <property type="match status" value="1"/>
</dbReference>
<evidence type="ECO:0000259" key="7">
    <source>
        <dbReference type="Pfam" id="PF09368"/>
    </source>
</evidence>
<evidence type="ECO:0000256" key="6">
    <source>
        <dbReference type="SAM" id="MobiDB-lite"/>
    </source>
</evidence>
<keyword evidence="9" id="KW-1185">Reference proteome</keyword>